<reference evidence="1" key="2">
    <citation type="submission" date="2022-09" db="EMBL/GenBank/DDBJ databases">
        <title>Rouxiella aceris sp. nov., isolated from tree sap and emended description of the genus Rhouxiella.</title>
        <authorList>
            <person name="Kim I.S."/>
        </authorList>
    </citation>
    <scope>NUCLEOTIDE SEQUENCE</scope>
    <source>
        <strain evidence="1">SAP-2</strain>
    </source>
</reference>
<dbReference type="RefSeq" id="WP_194977831.1">
    <property type="nucleotide sequence ID" value="NZ_JADMKS010000003.1"/>
</dbReference>
<gene>
    <name evidence="1" type="ORF">ITX54_08410</name>
</gene>
<accession>A0AA41BW48</accession>
<evidence type="ECO:0000313" key="2">
    <source>
        <dbReference type="Proteomes" id="UP000705283"/>
    </source>
</evidence>
<sequence>MSNHRYKILSICVPFYFFPIPRDFITLFYNENCELCPNDHILLYLLLDTKEIEGTEIFISLTNAKNKFLEKNNVELKKNKIPRLKLELPKNWLQYEVDQDKPTIDLPLEITEFEVDFSTTEDHLAQVLFDYRNKTLKGIYECMKEDYKKKKQLAETVKIPDKQHEVFEKKSKAKF</sequence>
<dbReference type="AlphaFoldDB" id="A0AA41BW48"/>
<reference evidence="1" key="1">
    <citation type="submission" date="2020-11" db="EMBL/GenBank/DDBJ databases">
        <authorList>
            <person name="Lee S.D."/>
        </authorList>
    </citation>
    <scope>NUCLEOTIDE SEQUENCE</scope>
    <source>
        <strain evidence="1">SAP-2</strain>
    </source>
</reference>
<proteinExistence type="predicted"/>
<comment type="caution">
    <text evidence="1">The sequence shown here is derived from an EMBL/GenBank/DDBJ whole genome shotgun (WGS) entry which is preliminary data.</text>
</comment>
<dbReference type="EMBL" id="JADMKS010000003">
    <property type="protein sequence ID" value="MBF6636676.1"/>
    <property type="molecule type" value="Genomic_DNA"/>
</dbReference>
<organism evidence="1 2">
    <name type="scientific">Rouxiella silvae</name>
    <dbReference type="NCBI Taxonomy" id="1646373"/>
    <lineage>
        <taxon>Bacteria</taxon>
        <taxon>Pseudomonadati</taxon>
        <taxon>Pseudomonadota</taxon>
        <taxon>Gammaproteobacteria</taxon>
        <taxon>Enterobacterales</taxon>
        <taxon>Yersiniaceae</taxon>
        <taxon>Rouxiella</taxon>
    </lineage>
</organism>
<evidence type="ECO:0000313" key="1">
    <source>
        <dbReference type="EMBL" id="MBF6636676.1"/>
    </source>
</evidence>
<name>A0AA41BW48_9GAMM</name>
<dbReference type="Proteomes" id="UP000705283">
    <property type="component" value="Unassembled WGS sequence"/>
</dbReference>
<protein>
    <submittedName>
        <fullName evidence="1">Uncharacterized protein</fullName>
    </submittedName>
</protein>